<evidence type="ECO:0000313" key="1">
    <source>
        <dbReference type="EMBL" id="QJQ05029.1"/>
    </source>
</evidence>
<accession>A0A6M4A4S9</accession>
<organism evidence="1 2">
    <name type="scientific">Undibacterium piscinae</name>
    <dbReference type="NCBI Taxonomy" id="2495591"/>
    <lineage>
        <taxon>Bacteria</taxon>
        <taxon>Pseudomonadati</taxon>
        <taxon>Pseudomonadota</taxon>
        <taxon>Betaproteobacteria</taxon>
        <taxon>Burkholderiales</taxon>
        <taxon>Oxalobacteraceae</taxon>
        <taxon>Undibacterium</taxon>
    </lineage>
</organism>
<gene>
    <name evidence="1" type="ORF">EJG51_003190</name>
</gene>
<sequence length="189" mass="21458">MNLAIYDKADRGREEIATRKYQLAPRLRSLLVMIDGKQTKDDLLKKVLGLGLTEQSLQDLLDQEFIVLRQDAQITANIQASPARATNAPAVEITRKLFQPLTPEDAAARFQAIYNFYNETIKSTLGLRGYALQLKVERASNLDDFHQLRESYIEAVLKAKGQEMARSLRDRLDQLLYTDSASTERLSNN</sequence>
<dbReference type="EMBL" id="CP051152">
    <property type="protein sequence ID" value="QJQ05029.1"/>
    <property type="molecule type" value="Genomic_DNA"/>
</dbReference>
<evidence type="ECO:0000313" key="2">
    <source>
        <dbReference type="Proteomes" id="UP000274350"/>
    </source>
</evidence>
<name>A0A6M4A4S9_9BURK</name>
<proteinExistence type="predicted"/>
<reference evidence="1 2" key="1">
    <citation type="journal article" date="2019" name="Int. J. Syst. Evol. Microbiol.">
        <title>Undibacterium piscinae sp. nov., isolated from Korean shiner intestine.</title>
        <authorList>
            <person name="Lee S.Y."/>
            <person name="Kang W."/>
            <person name="Kim P.S."/>
            <person name="Kim H.S."/>
            <person name="Sung H."/>
            <person name="Shin N.R."/>
            <person name="Whon T.W."/>
            <person name="Yun J.H."/>
            <person name="Lee J.Y."/>
            <person name="Lee J.Y."/>
            <person name="Jung M.J."/>
            <person name="Jeong Y.S."/>
            <person name="Tak E.J."/>
            <person name="Han J.E."/>
            <person name="Hyun D.W."/>
            <person name="Kang M.S."/>
            <person name="Lee K.E."/>
            <person name="Lee B.H."/>
            <person name="Bae J.W."/>
        </authorList>
    </citation>
    <scope>NUCLEOTIDE SEQUENCE [LARGE SCALE GENOMIC DNA]</scope>
    <source>
        <strain evidence="1 2">S11R28</strain>
    </source>
</reference>
<dbReference type="Proteomes" id="UP000274350">
    <property type="component" value="Chromosome"/>
</dbReference>
<dbReference type="OrthoDB" id="8588059at2"/>
<dbReference type="KEGG" id="upi:EJG51_003190"/>
<dbReference type="AlphaFoldDB" id="A0A6M4A4S9"/>
<keyword evidence="2" id="KW-1185">Reference proteome</keyword>
<protein>
    <submittedName>
        <fullName evidence="1">Uncharacterized protein</fullName>
    </submittedName>
</protein>